<protein>
    <submittedName>
        <fullName evidence="1">Uncharacterized protein</fullName>
    </submittedName>
</protein>
<dbReference type="Proteomes" id="UP000004105">
    <property type="component" value="Unassembled WGS sequence"/>
</dbReference>
<proteinExistence type="predicted"/>
<dbReference type="AlphaFoldDB" id="F2BDX2"/>
<gene>
    <name evidence="1" type="ORF">HMPREF9123_1928</name>
</gene>
<organism evidence="1 2">
    <name type="scientific">Neisseria bacilliformis ATCC BAA-1200</name>
    <dbReference type="NCBI Taxonomy" id="888742"/>
    <lineage>
        <taxon>Bacteria</taxon>
        <taxon>Pseudomonadati</taxon>
        <taxon>Pseudomonadota</taxon>
        <taxon>Betaproteobacteria</taxon>
        <taxon>Neisseriales</taxon>
        <taxon>Neisseriaceae</taxon>
        <taxon>Neisseria</taxon>
    </lineage>
</organism>
<name>F2BDX2_9NEIS</name>
<dbReference type="HOGENOM" id="CLU_3313197_0_0_4"/>
<evidence type="ECO:0000313" key="2">
    <source>
        <dbReference type="Proteomes" id="UP000004105"/>
    </source>
</evidence>
<sequence length="39" mass="4284">MGFQAAFSVLAAPKLCFQTAFRFGTIMQSLSNAEEKTLQ</sequence>
<comment type="caution">
    <text evidence="1">The sequence shown here is derived from an EMBL/GenBank/DDBJ whole genome shotgun (WGS) entry which is preliminary data.</text>
</comment>
<keyword evidence="2" id="KW-1185">Reference proteome</keyword>
<accession>F2BDX2</accession>
<reference evidence="1 2" key="1">
    <citation type="submission" date="2011-02" db="EMBL/GenBank/DDBJ databases">
        <authorList>
            <person name="Muzny D."/>
            <person name="Qin X."/>
            <person name="Deng J."/>
            <person name="Jiang H."/>
            <person name="Liu Y."/>
            <person name="Qu J."/>
            <person name="Song X.-Z."/>
            <person name="Zhang L."/>
            <person name="Thornton R."/>
            <person name="Coyle M."/>
            <person name="Francisco L."/>
            <person name="Jackson L."/>
            <person name="Javaid M."/>
            <person name="Korchina V."/>
            <person name="Kovar C."/>
            <person name="Mata R."/>
            <person name="Mathew T."/>
            <person name="Ngo R."/>
            <person name="Nguyen L."/>
            <person name="Nguyen N."/>
            <person name="Okwuonu G."/>
            <person name="Ongeri F."/>
            <person name="Pham C."/>
            <person name="Simmons D."/>
            <person name="Wilczek-Boney K."/>
            <person name="Hale W."/>
            <person name="Jakkamsetti A."/>
            <person name="Pham P."/>
            <person name="Ruth R."/>
            <person name="San Lucas F."/>
            <person name="Warren J."/>
            <person name="Zhang J."/>
            <person name="Zhao Z."/>
            <person name="Zhou C."/>
            <person name="Zhu D."/>
            <person name="Lee S."/>
            <person name="Bess C."/>
            <person name="Blankenburg K."/>
            <person name="Forbes L."/>
            <person name="Fu Q."/>
            <person name="Gubbala S."/>
            <person name="Hirani K."/>
            <person name="Jayaseelan J.C."/>
            <person name="Lara F."/>
            <person name="Munidasa M."/>
            <person name="Palculict T."/>
            <person name="Patil S."/>
            <person name="Pu L.-L."/>
            <person name="Saada N."/>
            <person name="Tang L."/>
            <person name="Weissenberger G."/>
            <person name="Zhu Y."/>
            <person name="Hemphill L."/>
            <person name="Shang Y."/>
            <person name="Youmans B."/>
            <person name="Ayvaz T."/>
            <person name="Ross M."/>
            <person name="Santibanez J."/>
            <person name="Aqrawi P."/>
            <person name="Gross S."/>
            <person name="Joshi V."/>
            <person name="Fowler G."/>
            <person name="Nazareth L."/>
            <person name="Reid J."/>
            <person name="Worley K."/>
            <person name="Petrosino J."/>
            <person name="Highlander S."/>
            <person name="Gibbs R."/>
        </authorList>
    </citation>
    <scope>NUCLEOTIDE SEQUENCE [LARGE SCALE GENOMIC DNA]</scope>
    <source>
        <strain evidence="1 2">ATCC BAA-1200</strain>
    </source>
</reference>
<evidence type="ECO:0000313" key="1">
    <source>
        <dbReference type="EMBL" id="EGF10291.1"/>
    </source>
</evidence>
<dbReference type="EMBL" id="AFAY01000042">
    <property type="protein sequence ID" value="EGF10291.1"/>
    <property type="molecule type" value="Genomic_DNA"/>
</dbReference>